<dbReference type="eggNOG" id="COG0515">
    <property type="taxonomic scope" value="Bacteria"/>
</dbReference>
<dbReference type="GO" id="GO:0004672">
    <property type="term" value="F:protein kinase activity"/>
    <property type="evidence" value="ECO:0007669"/>
    <property type="project" value="InterPro"/>
</dbReference>
<accession>D5SKV9</accession>
<dbReference type="AlphaFoldDB" id="D5SKV9"/>
<proteinExistence type="predicted"/>
<dbReference type="EMBL" id="CM000914">
    <property type="protein sequence ID" value="EFG04552.2"/>
    <property type="molecule type" value="Genomic_DNA"/>
</dbReference>
<feature type="domain" description="Protein kinase" evidence="2">
    <location>
        <begin position="112"/>
        <end position="442"/>
    </location>
</feature>
<reference evidence="3 4" key="1">
    <citation type="journal article" date="2010" name="Genome Biol. Evol.">
        <title>The sequence of a 1.8-mb bacterial linear plasmid reveals a rich evolutionary reservoir of secondary metabolic pathways.</title>
        <authorList>
            <person name="Medema M.H."/>
            <person name="Trefzer A."/>
            <person name="Kovalchuk A."/>
            <person name="van den Berg M."/>
            <person name="Mueller U."/>
            <person name="Heijne W."/>
            <person name="Wu L."/>
            <person name="Alam M.T."/>
            <person name="Ronning C.M."/>
            <person name="Nierman W.C."/>
            <person name="Bovenberg R.A.L."/>
            <person name="Breitling R."/>
            <person name="Takano E."/>
        </authorList>
    </citation>
    <scope>NUCLEOTIDE SEQUENCE [LARGE SCALE GENOMIC DNA]</scope>
    <source>
        <strain evidence="4">ATCC 27064 / DSM 738 / JCM 4710 / NBRC 13307 / NCIMB 12785 / NRRL 3585 / VKM Ac-602</strain>
        <plasmid evidence="3">pSCL4</plasmid>
    </source>
</reference>
<dbReference type="GO" id="GO:0005524">
    <property type="term" value="F:ATP binding"/>
    <property type="evidence" value="ECO:0007669"/>
    <property type="project" value="InterPro"/>
</dbReference>
<name>D5SKV9_STRCL</name>
<feature type="compositionally biased region" description="Basic residues" evidence="1">
    <location>
        <begin position="27"/>
        <end position="51"/>
    </location>
</feature>
<gene>
    <name evidence="3" type="ORF">SCLAV_p1066</name>
</gene>
<evidence type="ECO:0000259" key="2">
    <source>
        <dbReference type="PROSITE" id="PS50011"/>
    </source>
</evidence>
<dbReference type="InterPro" id="IPR011009">
    <property type="entry name" value="Kinase-like_dom_sf"/>
</dbReference>
<dbReference type="InterPro" id="IPR000719">
    <property type="entry name" value="Prot_kinase_dom"/>
</dbReference>
<feature type="region of interest" description="Disordered" evidence="1">
    <location>
        <begin position="27"/>
        <end position="55"/>
    </location>
</feature>
<protein>
    <recommendedName>
        <fullName evidence="2">Protein kinase domain-containing protein</fullName>
    </recommendedName>
</protein>
<organism evidence="3 4">
    <name type="scientific">Streptomyces clavuligerus</name>
    <dbReference type="NCBI Taxonomy" id="1901"/>
    <lineage>
        <taxon>Bacteria</taxon>
        <taxon>Bacillati</taxon>
        <taxon>Actinomycetota</taxon>
        <taxon>Actinomycetes</taxon>
        <taxon>Kitasatosporales</taxon>
        <taxon>Streptomycetaceae</taxon>
        <taxon>Streptomyces</taxon>
    </lineage>
</organism>
<dbReference type="SUPFAM" id="SSF56112">
    <property type="entry name" value="Protein kinase-like (PK-like)"/>
    <property type="match status" value="1"/>
</dbReference>
<evidence type="ECO:0000313" key="4">
    <source>
        <dbReference type="Proteomes" id="UP000002357"/>
    </source>
</evidence>
<keyword evidence="4" id="KW-1185">Reference proteome</keyword>
<dbReference type="Gene3D" id="1.10.510.10">
    <property type="entry name" value="Transferase(Phosphotransferase) domain 1"/>
    <property type="match status" value="1"/>
</dbReference>
<geneLocation type="plasmid" evidence="3 4">
    <name>pSCL4</name>
</geneLocation>
<dbReference type="PROSITE" id="PS50011">
    <property type="entry name" value="PROTEIN_KINASE_DOM"/>
    <property type="match status" value="1"/>
</dbReference>
<evidence type="ECO:0000313" key="3">
    <source>
        <dbReference type="EMBL" id="EFG04552.2"/>
    </source>
</evidence>
<evidence type="ECO:0000256" key="1">
    <source>
        <dbReference type="SAM" id="MobiDB-lite"/>
    </source>
</evidence>
<dbReference type="Proteomes" id="UP000002357">
    <property type="component" value="Plasmid pSCL4"/>
</dbReference>
<keyword evidence="3" id="KW-0614">Plasmid</keyword>
<sequence>MTRPLVDAKSRRVCRARLVTRLKRPWRRRRSHVKRAERRGRARHGGHRSRHERLATASARVSVDVVAREAGGPTMEAQVKSPDMSRGARLATHGAVSTALALYDDRRLGELVDAGTPAGSGIGGETVLLEVGGTPVFVKRIRLTDLERRPENVRSTANLFGLPLFCHYGVGRIGGPGFGAWRELAAHTMTTDWVIAGHHEGFPLMHHWRVLPAPDRPLPEELADVERAVAHWGGGPGIRHRIEALQESSASLTLFLEYIPQNLHDWLGARFKAGAEAAERACALVESRLTEGVSFMNTRGLLHFDAHFQNILTDGRRLFFTDYGLALSSRFELARDEADFFDGHRSYDRSYTATHLVNWLTVALHGYGREERAAFIRACAQGVPPRGVPAAVAAALLRDAPVADVMGDFYRRFQEESRTTPYPLEALRRVGAGGGTTRRRPA</sequence>